<dbReference type="PRINTS" id="PR00344">
    <property type="entry name" value="BCTRLSENSOR"/>
</dbReference>
<dbReference type="InterPro" id="IPR035965">
    <property type="entry name" value="PAS-like_dom_sf"/>
</dbReference>
<dbReference type="InterPro" id="IPR001789">
    <property type="entry name" value="Sig_transdc_resp-reg_receiver"/>
</dbReference>
<dbReference type="InterPro" id="IPR000700">
    <property type="entry name" value="PAS-assoc_C"/>
</dbReference>
<evidence type="ECO:0000256" key="8">
    <source>
        <dbReference type="PROSITE-ProRule" id="PRU00169"/>
    </source>
</evidence>
<dbReference type="PROSITE" id="PS50110">
    <property type="entry name" value="RESPONSE_REGULATORY"/>
    <property type="match status" value="1"/>
</dbReference>
<dbReference type="NCBIfam" id="TIGR00229">
    <property type="entry name" value="sensory_box"/>
    <property type="match status" value="2"/>
</dbReference>
<keyword evidence="7" id="KW-0902">Two-component regulatory system</keyword>
<dbReference type="InterPro" id="IPR005467">
    <property type="entry name" value="His_kinase_dom"/>
</dbReference>
<dbReference type="Pfam" id="PF13426">
    <property type="entry name" value="PAS_9"/>
    <property type="match status" value="1"/>
</dbReference>
<evidence type="ECO:0000313" key="16">
    <source>
        <dbReference type="Proteomes" id="UP000196573"/>
    </source>
</evidence>
<feature type="domain" description="PAS" evidence="12">
    <location>
        <begin position="373"/>
        <end position="428"/>
    </location>
</feature>
<dbReference type="CDD" id="cd00082">
    <property type="entry name" value="HisKA"/>
    <property type="match status" value="1"/>
</dbReference>
<reference evidence="15 16" key="1">
    <citation type="submission" date="2017-03" db="EMBL/GenBank/DDBJ databases">
        <authorList>
            <person name="Afonso C.L."/>
            <person name="Miller P.J."/>
            <person name="Scott M.A."/>
            <person name="Spackman E."/>
            <person name="Goraichik I."/>
            <person name="Dimitrov K.M."/>
            <person name="Suarez D.L."/>
            <person name="Swayne D.E."/>
        </authorList>
    </citation>
    <scope>NUCLEOTIDE SEQUENCE [LARGE SCALE GENOMIC DNA]</scope>
    <source>
        <strain evidence="15">SB41UT1</strain>
    </source>
</reference>
<dbReference type="Gene3D" id="3.30.450.20">
    <property type="entry name" value="PAS domain"/>
    <property type="match status" value="2"/>
</dbReference>
<dbReference type="Pfam" id="PF00672">
    <property type="entry name" value="HAMP"/>
    <property type="match status" value="1"/>
</dbReference>
<keyword evidence="9" id="KW-0472">Membrane</keyword>
<sequence>MWSSIRNKIVLFAIFPLTVIYSIIFAVHILETLRAAKVNVEEFMEQQAGHFSGLLNNQLQFIESIGETFTQSLAWEQTLADRKILISNTLHFDTSIHAILSGSPGKGVVYSLNKNHLTEQPWKNVQGKKIVTNQWGWSLPIDSPIDGQKVVVYKLHGLDNLYFTVAVKTLLDVLNKENPRNLRFEIVNRDSTFIYSDMRSTRPDKSLLNTAERIGSASLLELVNGPIKNGMRGIGTVYFRDWPTWYFASPVPQAGWMLLTHTRETYALADARQSAIFSGLFLLLALLVITACVLKVSGLITNPLVRLTQAVDKLGDGHWFLDYRHRSNDETGRLARSINAMAARLSERDEALKEMRASNISHIAENLRGRYFYYMLDERGQLIYISPSVSDILGYSSESLLESAGHSFLRSSQFRRFYRSVRGVLRGQTKNETLQLELPHQSGTTRTLELINVPIVELNGSISGVEGMGHDVTELVSDSRKFRGLLEAAPDAIIITDKSLTILMVNERAESLFITDRSDLVGKPLAILGRNQNKPLFPQRITPDEVTSRQLSFESLCSKSDGKLFPVEMATSPLVTETETLITIVIRDISDRKRAERDLRHARDLARVGDKTKTQFLSNMSHELRTPLNGILGHVQLMLRENGLSDDQRISLETIGDCGEHLLMLINDVLDLTRIESTRPTVQLASINLRTTLDKVCRILSPRAQRKGLDIQLNVDDHLPEYVLTDVTKLRQVLINLLGNGIKFTDKGHIQLKVVKDNDRIVYIVSDTGIGIAVEDQESIFSPFQQARADSTRGGTGLGLTICQRLVTAMGGGLKVASSPGCGSRFYFSLPLRKSEAQSEAANELLTDSSCQVRLEPGKQIRILVVDDSFNNRRLLVRLLDDAGFETLEAVNGEDALQSIKSRQPELVLMDIHMPVLTGVDALRQLQHDGNPVPVIALASSLTTESDQQYQELGFSGYISKPFKLDCLLNEIGRVLNIEYVRTGDDHA</sequence>
<feature type="domain" description="PAC" evidence="13">
    <location>
        <begin position="551"/>
        <end position="601"/>
    </location>
</feature>
<proteinExistence type="predicted"/>
<dbReference type="InterPro" id="IPR011006">
    <property type="entry name" value="CheY-like_superfamily"/>
</dbReference>
<dbReference type="EMBL" id="FWPT01000008">
    <property type="protein sequence ID" value="SMA49686.1"/>
    <property type="molecule type" value="Genomic_DNA"/>
</dbReference>
<protein>
    <recommendedName>
        <fullName evidence="3">histidine kinase</fullName>
        <ecNumber evidence="3">2.7.13.3</ecNumber>
    </recommendedName>
</protein>
<dbReference type="SMART" id="SM00091">
    <property type="entry name" value="PAS"/>
    <property type="match status" value="2"/>
</dbReference>
<dbReference type="InterPro" id="IPR003660">
    <property type="entry name" value="HAMP_dom"/>
</dbReference>
<dbReference type="InterPro" id="IPR036097">
    <property type="entry name" value="HisK_dim/P_sf"/>
</dbReference>
<dbReference type="Pfam" id="PF02518">
    <property type="entry name" value="HATPase_c"/>
    <property type="match status" value="1"/>
</dbReference>
<evidence type="ECO:0000259" key="12">
    <source>
        <dbReference type="PROSITE" id="PS50112"/>
    </source>
</evidence>
<dbReference type="GO" id="GO:0016020">
    <property type="term" value="C:membrane"/>
    <property type="evidence" value="ECO:0007669"/>
    <property type="project" value="UniProtKB-SubCell"/>
</dbReference>
<gene>
    <name evidence="15" type="primary">luxQ</name>
    <name evidence="15" type="ORF">EHSB41UT_03468</name>
</gene>
<dbReference type="SUPFAM" id="SSF47384">
    <property type="entry name" value="Homodimeric domain of signal transducing histidine kinase"/>
    <property type="match status" value="1"/>
</dbReference>
<dbReference type="InterPro" id="IPR013767">
    <property type="entry name" value="PAS_fold"/>
</dbReference>
<evidence type="ECO:0000256" key="2">
    <source>
        <dbReference type="ARBA" id="ARBA00004370"/>
    </source>
</evidence>
<dbReference type="Pfam" id="PF00512">
    <property type="entry name" value="HisKA"/>
    <property type="match status" value="1"/>
</dbReference>
<dbReference type="GO" id="GO:0006355">
    <property type="term" value="P:regulation of DNA-templated transcription"/>
    <property type="evidence" value="ECO:0007669"/>
    <property type="project" value="InterPro"/>
</dbReference>
<keyword evidence="9" id="KW-1133">Transmembrane helix</keyword>
<dbReference type="SMART" id="SM00388">
    <property type="entry name" value="HisKA"/>
    <property type="match status" value="1"/>
</dbReference>
<accession>A0A1X7AN22</accession>
<dbReference type="CDD" id="cd17546">
    <property type="entry name" value="REC_hyHK_CKI1_RcsC-like"/>
    <property type="match status" value="1"/>
</dbReference>
<dbReference type="InterPro" id="IPR003594">
    <property type="entry name" value="HATPase_dom"/>
</dbReference>
<dbReference type="OrthoDB" id="9797243at2"/>
<evidence type="ECO:0000256" key="1">
    <source>
        <dbReference type="ARBA" id="ARBA00000085"/>
    </source>
</evidence>
<dbReference type="AlphaFoldDB" id="A0A1X7AN22"/>
<organism evidence="15 16">
    <name type="scientific">Parendozoicomonas haliclonae</name>
    <dbReference type="NCBI Taxonomy" id="1960125"/>
    <lineage>
        <taxon>Bacteria</taxon>
        <taxon>Pseudomonadati</taxon>
        <taxon>Pseudomonadota</taxon>
        <taxon>Gammaproteobacteria</taxon>
        <taxon>Oceanospirillales</taxon>
        <taxon>Endozoicomonadaceae</taxon>
        <taxon>Parendozoicomonas</taxon>
    </lineage>
</organism>
<dbReference type="SUPFAM" id="SSF55785">
    <property type="entry name" value="PYP-like sensor domain (PAS domain)"/>
    <property type="match status" value="2"/>
</dbReference>
<dbReference type="InterPro" id="IPR003661">
    <property type="entry name" value="HisK_dim/P_dom"/>
</dbReference>
<dbReference type="PROSITE" id="PS50113">
    <property type="entry name" value="PAC"/>
    <property type="match status" value="2"/>
</dbReference>
<dbReference type="RefSeq" id="WP_087112129.1">
    <property type="nucleotide sequence ID" value="NZ_CBCSCN010000010.1"/>
</dbReference>
<dbReference type="PANTHER" id="PTHR43047">
    <property type="entry name" value="TWO-COMPONENT HISTIDINE PROTEIN KINASE"/>
    <property type="match status" value="1"/>
</dbReference>
<dbReference type="SUPFAM" id="SSF158472">
    <property type="entry name" value="HAMP domain-like"/>
    <property type="match status" value="1"/>
</dbReference>
<dbReference type="SUPFAM" id="SSF52172">
    <property type="entry name" value="CheY-like"/>
    <property type="match status" value="1"/>
</dbReference>
<dbReference type="Proteomes" id="UP000196573">
    <property type="component" value="Unassembled WGS sequence"/>
</dbReference>
<feature type="domain" description="HAMP" evidence="14">
    <location>
        <begin position="298"/>
        <end position="350"/>
    </location>
</feature>
<dbReference type="SMART" id="SM00448">
    <property type="entry name" value="REC"/>
    <property type="match status" value="1"/>
</dbReference>
<evidence type="ECO:0000259" key="13">
    <source>
        <dbReference type="PROSITE" id="PS50113"/>
    </source>
</evidence>
<dbReference type="InterPro" id="IPR000014">
    <property type="entry name" value="PAS"/>
</dbReference>
<keyword evidence="4 8" id="KW-0597">Phosphoprotein</keyword>
<dbReference type="FunFam" id="3.30.565.10:FF:000010">
    <property type="entry name" value="Sensor histidine kinase RcsC"/>
    <property type="match status" value="1"/>
</dbReference>
<evidence type="ECO:0000256" key="9">
    <source>
        <dbReference type="SAM" id="Phobius"/>
    </source>
</evidence>
<dbReference type="PROSITE" id="PS50885">
    <property type="entry name" value="HAMP"/>
    <property type="match status" value="1"/>
</dbReference>
<dbReference type="Gene3D" id="6.10.340.10">
    <property type="match status" value="1"/>
</dbReference>
<dbReference type="PROSITE" id="PS50112">
    <property type="entry name" value="PAS"/>
    <property type="match status" value="2"/>
</dbReference>
<dbReference type="Pfam" id="PF00989">
    <property type="entry name" value="PAS"/>
    <property type="match status" value="1"/>
</dbReference>
<keyword evidence="6 15" id="KW-0418">Kinase</keyword>
<dbReference type="CDD" id="cd06225">
    <property type="entry name" value="HAMP"/>
    <property type="match status" value="1"/>
</dbReference>
<comment type="subcellular location">
    <subcellularLocation>
        <location evidence="2">Membrane</location>
    </subcellularLocation>
</comment>
<name>A0A1X7AN22_9GAMM</name>
<dbReference type="EC" id="2.7.13.3" evidence="3"/>
<dbReference type="Gene3D" id="1.10.287.130">
    <property type="match status" value="1"/>
</dbReference>
<dbReference type="SUPFAM" id="SSF55874">
    <property type="entry name" value="ATPase domain of HSP90 chaperone/DNA topoisomerase II/histidine kinase"/>
    <property type="match status" value="1"/>
</dbReference>
<dbReference type="CDD" id="cd00130">
    <property type="entry name" value="PAS"/>
    <property type="match status" value="2"/>
</dbReference>
<dbReference type="Gene3D" id="3.40.50.2300">
    <property type="match status" value="1"/>
</dbReference>
<dbReference type="GO" id="GO:0000155">
    <property type="term" value="F:phosphorelay sensor kinase activity"/>
    <property type="evidence" value="ECO:0007669"/>
    <property type="project" value="InterPro"/>
</dbReference>
<feature type="domain" description="Response regulatory" evidence="11">
    <location>
        <begin position="862"/>
        <end position="976"/>
    </location>
</feature>
<comment type="catalytic activity">
    <reaction evidence="1">
        <text>ATP + protein L-histidine = ADP + protein N-phospho-L-histidine.</text>
        <dbReference type="EC" id="2.7.13.3"/>
    </reaction>
</comment>
<feature type="transmembrane region" description="Helical" evidence="9">
    <location>
        <begin position="9"/>
        <end position="30"/>
    </location>
</feature>
<dbReference type="PROSITE" id="PS50109">
    <property type="entry name" value="HIS_KIN"/>
    <property type="match status" value="1"/>
</dbReference>
<feature type="domain" description="PAS" evidence="12">
    <location>
        <begin position="478"/>
        <end position="523"/>
    </location>
</feature>
<dbReference type="CDD" id="cd16922">
    <property type="entry name" value="HATPase_EvgS-ArcB-TorS-like"/>
    <property type="match status" value="1"/>
</dbReference>
<evidence type="ECO:0000256" key="7">
    <source>
        <dbReference type="ARBA" id="ARBA00023012"/>
    </source>
</evidence>
<feature type="modified residue" description="4-aspartylphosphate" evidence="8">
    <location>
        <position position="911"/>
    </location>
</feature>
<dbReference type="InterPro" id="IPR004358">
    <property type="entry name" value="Sig_transdc_His_kin-like_C"/>
</dbReference>
<dbReference type="SMART" id="SM00304">
    <property type="entry name" value="HAMP"/>
    <property type="match status" value="1"/>
</dbReference>
<keyword evidence="9" id="KW-0812">Transmembrane</keyword>
<dbReference type="InterPro" id="IPR036890">
    <property type="entry name" value="HATPase_C_sf"/>
</dbReference>
<feature type="transmembrane region" description="Helical" evidence="9">
    <location>
        <begin position="275"/>
        <end position="296"/>
    </location>
</feature>
<dbReference type="PANTHER" id="PTHR43047:SF64">
    <property type="entry name" value="HISTIDINE KINASE CONTAINING CHEY-HOMOLOGOUS RECEIVER DOMAIN AND PAS DOMAIN-RELATED"/>
    <property type="match status" value="1"/>
</dbReference>
<feature type="domain" description="PAC" evidence="13">
    <location>
        <begin position="432"/>
        <end position="484"/>
    </location>
</feature>
<keyword evidence="16" id="KW-1185">Reference proteome</keyword>
<keyword evidence="5 15" id="KW-0808">Transferase</keyword>
<evidence type="ECO:0000256" key="4">
    <source>
        <dbReference type="ARBA" id="ARBA00022553"/>
    </source>
</evidence>
<evidence type="ECO:0000259" key="11">
    <source>
        <dbReference type="PROSITE" id="PS50110"/>
    </source>
</evidence>
<evidence type="ECO:0000259" key="10">
    <source>
        <dbReference type="PROSITE" id="PS50109"/>
    </source>
</evidence>
<evidence type="ECO:0000313" key="15">
    <source>
        <dbReference type="EMBL" id="SMA49686.1"/>
    </source>
</evidence>
<dbReference type="SMART" id="SM00387">
    <property type="entry name" value="HATPase_c"/>
    <property type="match status" value="1"/>
</dbReference>
<evidence type="ECO:0000256" key="6">
    <source>
        <dbReference type="ARBA" id="ARBA00022777"/>
    </source>
</evidence>
<evidence type="ECO:0000256" key="5">
    <source>
        <dbReference type="ARBA" id="ARBA00022679"/>
    </source>
</evidence>
<feature type="domain" description="Histidine kinase" evidence="10">
    <location>
        <begin position="619"/>
        <end position="834"/>
    </location>
</feature>
<dbReference type="Gene3D" id="3.30.565.10">
    <property type="entry name" value="Histidine kinase-like ATPase, C-terminal domain"/>
    <property type="match status" value="1"/>
</dbReference>
<evidence type="ECO:0000256" key="3">
    <source>
        <dbReference type="ARBA" id="ARBA00012438"/>
    </source>
</evidence>
<evidence type="ECO:0000259" key="14">
    <source>
        <dbReference type="PROSITE" id="PS50885"/>
    </source>
</evidence>
<dbReference type="Pfam" id="PF00072">
    <property type="entry name" value="Response_reg"/>
    <property type="match status" value="1"/>
</dbReference>